<evidence type="ECO:0000313" key="2">
    <source>
        <dbReference type="EMBL" id="GGZ11588.1"/>
    </source>
</evidence>
<dbReference type="Pfam" id="PF15579">
    <property type="entry name" value="Imm52"/>
    <property type="match status" value="1"/>
</dbReference>
<proteinExistence type="predicted"/>
<dbReference type="AlphaFoldDB" id="A0A4P7BFW5"/>
<dbReference type="OrthoDB" id="8718152at2"/>
<dbReference type="Proteomes" id="UP000619512">
    <property type="component" value="Unassembled WGS sequence"/>
</dbReference>
<dbReference type="EMBL" id="CP038026">
    <property type="protein sequence ID" value="QBQ36877.1"/>
    <property type="molecule type" value="Genomic_DNA"/>
</dbReference>
<feature type="domain" description="Immunity protein 52" evidence="1">
    <location>
        <begin position="31"/>
        <end position="236"/>
    </location>
</feature>
<evidence type="ECO:0000313" key="4">
    <source>
        <dbReference type="Proteomes" id="UP000294359"/>
    </source>
</evidence>
<evidence type="ECO:0000313" key="5">
    <source>
        <dbReference type="Proteomes" id="UP000619512"/>
    </source>
</evidence>
<dbReference type="Proteomes" id="UP000294359">
    <property type="component" value="Chromosome"/>
</dbReference>
<dbReference type="EMBL" id="BMWW01000021">
    <property type="protein sequence ID" value="GGZ11588.1"/>
    <property type="molecule type" value="Genomic_DNA"/>
</dbReference>
<dbReference type="InterPro" id="IPR028969">
    <property type="entry name" value="Imm52"/>
</dbReference>
<evidence type="ECO:0000259" key="1">
    <source>
        <dbReference type="Pfam" id="PF15579"/>
    </source>
</evidence>
<reference evidence="2" key="3">
    <citation type="submission" date="2022-12" db="EMBL/GenBank/DDBJ databases">
        <authorList>
            <person name="Sun Q."/>
            <person name="Kim S."/>
        </authorList>
    </citation>
    <scope>NUCLEOTIDE SEQUENCE</scope>
    <source>
        <strain evidence="2">KCTC 12344</strain>
    </source>
</reference>
<keyword evidence="4" id="KW-1185">Reference proteome</keyword>
<accession>A0A4P7BFW5</accession>
<sequence>MTPSIPALELQFRRQASELPTIEVQLGELFQFSQAVGPYSPLLREWYLTSDKGMKEALLYRAFDERGPTDAALAVLRTRTKGVKDIRSVSVWNGAENQEEGAVLSSRCNVFGRPDAVKFGLTLRPEVLDWKTPVQWIQAAVSIWPAQFASFGPFWYSERAVFSDRPGVGWMLYLPKKLTVQQVPEARALVPVMNKNSEQIGTIIVSVTDAPFSLDNADHIKVANDIEIRLADQDLLSRFADL</sequence>
<gene>
    <name evidence="3" type="ORF">E1742_12400</name>
    <name evidence="2" type="ORF">GCM10007388_51130</name>
</gene>
<protein>
    <recommendedName>
        <fullName evidence="1">Immunity protein 52 domain-containing protein</fullName>
    </recommendedName>
</protein>
<reference evidence="2" key="1">
    <citation type="journal article" date="2014" name="Int. J. Syst. Evol. Microbiol.">
        <title>Complete genome sequence of Corynebacterium casei LMG S-19264T (=DSM 44701T), isolated from a smear-ripened cheese.</title>
        <authorList>
            <consortium name="US DOE Joint Genome Institute (JGI-PGF)"/>
            <person name="Walter F."/>
            <person name="Albersmeier A."/>
            <person name="Kalinowski J."/>
            <person name="Ruckert C."/>
        </authorList>
    </citation>
    <scope>NUCLEOTIDE SEQUENCE</scope>
    <source>
        <strain evidence="2">KCTC 12344</strain>
    </source>
</reference>
<reference evidence="3 4" key="2">
    <citation type="submission" date="2019-03" db="EMBL/GenBank/DDBJ databases">
        <title>Draft Genome Sequences of Six Type Strains of the Genus Massilia.</title>
        <authorList>
            <person name="Miess H."/>
            <person name="Frediansyhah A."/>
            <person name="Gross H."/>
        </authorList>
    </citation>
    <scope>NUCLEOTIDE SEQUENCE [LARGE SCALE GENOMIC DNA]</scope>
    <source>
        <strain evidence="3 4">DSM 17505</strain>
    </source>
</reference>
<organism evidence="2 5">
    <name type="scientific">Pseudoduganella plicata</name>
    <dbReference type="NCBI Taxonomy" id="321984"/>
    <lineage>
        <taxon>Bacteria</taxon>
        <taxon>Pseudomonadati</taxon>
        <taxon>Pseudomonadota</taxon>
        <taxon>Betaproteobacteria</taxon>
        <taxon>Burkholderiales</taxon>
        <taxon>Oxalobacteraceae</taxon>
        <taxon>Telluria group</taxon>
        <taxon>Pseudoduganella</taxon>
    </lineage>
</organism>
<name>A0A4P7BFW5_9BURK</name>
<dbReference type="RefSeq" id="WP_134385208.1">
    <property type="nucleotide sequence ID" value="NZ_BMWW01000021.1"/>
</dbReference>
<evidence type="ECO:0000313" key="3">
    <source>
        <dbReference type="EMBL" id="QBQ36877.1"/>
    </source>
</evidence>